<feature type="compositionally biased region" description="Low complexity" evidence="1">
    <location>
        <begin position="30"/>
        <end position="53"/>
    </location>
</feature>
<feature type="region of interest" description="Disordered" evidence="1">
    <location>
        <begin position="314"/>
        <end position="334"/>
    </location>
</feature>
<protein>
    <recommendedName>
        <fullName evidence="4">DUF11 domain-containing protein</fullName>
    </recommendedName>
</protein>
<feature type="domain" description="DUF11" evidence="4">
    <location>
        <begin position="348"/>
        <end position="460"/>
    </location>
</feature>
<feature type="compositionally biased region" description="Basic and acidic residues" evidence="1">
    <location>
        <begin position="321"/>
        <end position="333"/>
    </location>
</feature>
<dbReference type="Proteomes" id="UP001165079">
    <property type="component" value="Unassembled WGS sequence"/>
</dbReference>
<evidence type="ECO:0000313" key="6">
    <source>
        <dbReference type="Proteomes" id="UP001165079"/>
    </source>
</evidence>
<evidence type="ECO:0000256" key="2">
    <source>
        <dbReference type="SAM" id="Phobius"/>
    </source>
</evidence>
<sequence>MRSSRNGTARAAAAAFAAAALIGLSAAPAYAEGESGAPTPSPAAPSQAPKSEAQTGADLSVAVASGESTQDSWSKYVRVTVKNDGPETAKDVVVTVTVEDFTDQDNQIQPVDKRCTGKKVKDDLVFTCALGDLRSGGTNNDVLFDFWHGEAAPGSVAEGQVSVTSATTDPAKKNNTAPFTLSVIEAGVDVSIWAAGEVTVKPGETTSLSGRDFLRIDNESDTEVEGLSFSLSLPAYAKFEPDYSFCSYSEDGRKMNCELPDYVLEPGSGLGRLVPFTAQAPLRITVAADAPGPISLGRGTATVTPGVLRDLGVNGKKKAATSREKAAPGKGDDSVEFSLVTTDNPVDMSIKATGASGRVGATVSVDVTIRNEGKVIAPGVTITFTAPSGTTIVGGPTDCAEKTKGKVWVCASKAWAAPGAVGAGTFKLRLDTRDVKDGTATVESAVKDSKPADNTAKVTVTATGGLPVTGTSLTIAGIAAAALLVAGAALIVVTRRKRATAGAPAETPAAPAADETDGSATEDEGEAEEGDEKK</sequence>
<dbReference type="InterPro" id="IPR013783">
    <property type="entry name" value="Ig-like_fold"/>
</dbReference>
<feature type="region of interest" description="Disordered" evidence="1">
    <location>
        <begin position="30"/>
        <end position="66"/>
    </location>
</feature>
<name>A0A9W6SRF2_9ACTN</name>
<dbReference type="Gene3D" id="2.60.40.10">
    <property type="entry name" value="Immunoglobulins"/>
    <property type="match status" value="1"/>
</dbReference>
<dbReference type="Pfam" id="PF01345">
    <property type="entry name" value="DUF11"/>
    <property type="match status" value="1"/>
</dbReference>
<evidence type="ECO:0000256" key="1">
    <source>
        <dbReference type="SAM" id="MobiDB-lite"/>
    </source>
</evidence>
<dbReference type="RefSeq" id="WP_285665959.1">
    <property type="nucleotide sequence ID" value="NZ_BSTX01000004.1"/>
</dbReference>
<dbReference type="EMBL" id="BSTX01000004">
    <property type="protein sequence ID" value="GLZ80713.1"/>
    <property type="molecule type" value="Genomic_DNA"/>
</dbReference>
<keyword evidence="2" id="KW-0812">Transmembrane</keyword>
<evidence type="ECO:0000256" key="3">
    <source>
        <dbReference type="SAM" id="SignalP"/>
    </source>
</evidence>
<dbReference type="InterPro" id="IPR001434">
    <property type="entry name" value="OmcB-like_DUF11"/>
</dbReference>
<proteinExistence type="predicted"/>
<organism evidence="5 6">
    <name type="scientific">Actinorhabdospora filicis</name>
    <dbReference type="NCBI Taxonomy" id="1785913"/>
    <lineage>
        <taxon>Bacteria</taxon>
        <taxon>Bacillati</taxon>
        <taxon>Actinomycetota</taxon>
        <taxon>Actinomycetes</taxon>
        <taxon>Micromonosporales</taxon>
        <taxon>Micromonosporaceae</taxon>
        <taxon>Actinorhabdospora</taxon>
    </lineage>
</organism>
<keyword evidence="2" id="KW-1133">Transmembrane helix</keyword>
<feature type="chain" id="PRO_5040836428" description="DUF11 domain-containing protein" evidence="3">
    <location>
        <begin position="32"/>
        <end position="534"/>
    </location>
</feature>
<evidence type="ECO:0000313" key="5">
    <source>
        <dbReference type="EMBL" id="GLZ80713.1"/>
    </source>
</evidence>
<keyword evidence="6" id="KW-1185">Reference proteome</keyword>
<feature type="compositionally biased region" description="Low complexity" evidence="1">
    <location>
        <begin position="500"/>
        <end position="513"/>
    </location>
</feature>
<keyword evidence="2" id="KW-0472">Membrane</keyword>
<feature type="region of interest" description="Disordered" evidence="1">
    <location>
        <begin position="497"/>
        <end position="534"/>
    </location>
</feature>
<reference evidence="5" key="1">
    <citation type="submission" date="2023-03" db="EMBL/GenBank/DDBJ databases">
        <title>Actinorhabdospora filicis NBRC 111898.</title>
        <authorList>
            <person name="Ichikawa N."/>
            <person name="Sato H."/>
            <person name="Tonouchi N."/>
        </authorList>
    </citation>
    <scope>NUCLEOTIDE SEQUENCE</scope>
    <source>
        <strain evidence="5">NBRC 111898</strain>
    </source>
</reference>
<dbReference type="NCBIfam" id="TIGR01167">
    <property type="entry name" value="LPXTG_anchor"/>
    <property type="match status" value="1"/>
</dbReference>
<dbReference type="GO" id="GO:0005975">
    <property type="term" value="P:carbohydrate metabolic process"/>
    <property type="evidence" value="ECO:0007669"/>
    <property type="project" value="UniProtKB-ARBA"/>
</dbReference>
<accession>A0A9W6SRF2</accession>
<evidence type="ECO:0000259" key="4">
    <source>
        <dbReference type="Pfam" id="PF01345"/>
    </source>
</evidence>
<gene>
    <name evidence="5" type="ORF">Afil01_55200</name>
</gene>
<comment type="caution">
    <text evidence="5">The sequence shown here is derived from an EMBL/GenBank/DDBJ whole genome shotgun (WGS) entry which is preliminary data.</text>
</comment>
<keyword evidence="3" id="KW-0732">Signal</keyword>
<feature type="signal peptide" evidence="3">
    <location>
        <begin position="1"/>
        <end position="31"/>
    </location>
</feature>
<feature type="transmembrane region" description="Helical" evidence="2">
    <location>
        <begin position="473"/>
        <end position="493"/>
    </location>
</feature>
<dbReference type="AlphaFoldDB" id="A0A9W6SRF2"/>
<feature type="compositionally biased region" description="Acidic residues" evidence="1">
    <location>
        <begin position="514"/>
        <end position="534"/>
    </location>
</feature>